<dbReference type="Pfam" id="PF01497">
    <property type="entry name" value="Peripla_BP_2"/>
    <property type="match status" value="1"/>
</dbReference>
<dbReference type="NCBIfam" id="NF038402">
    <property type="entry name" value="TroA_like"/>
    <property type="match status" value="1"/>
</dbReference>
<proteinExistence type="predicted"/>
<name>F3KVW3_9BURK</name>
<dbReference type="OrthoDB" id="6495095at2"/>
<organism evidence="5 6">
    <name type="scientific">Hylemonella gracilis ATCC 19624</name>
    <dbReference type="NCBI Taxonomy" id="887062"/>
    <lineage>
        <taxon>Bacteria</taxon>
        <taxon>Pseudomonadati</taxon>
        <taxon>Pseudomonadota</taxon>
        <taxon>Betaproteobacteria</taxon>
        <taxon>Burkholderiales</taxon>
        <taxon>Comamonadaceae</taxon>
        <taxon>Hylemonella</taxon>
    </lineage>
</organism>
<evidence type="ECO:0000256" key="1">
    <source>
        <dbReference type="ARBA" id="ARBA00022729"/>
    </source>
</evidence>
<sequence>MRLRLAFALVVPLLMAQAGHAQTQTQALEITDQRGVTVRFSQSPQRIVSLLPSLTESVCALGQCPRLVGVDRYSNHPPSIARLPRLGGGLDPSIEAVVALRPDVVLLSVSSRASERLEALGLKVVALEPKTHADVHRVLQVLGVLLDVPATEPERLWREIQDGVDAAARGLPPAARGLRVYFEVSRGPYGAGEVSFIGETLARLGVKNVIPAELGPFPRLNPEFVVRADPDLIMIGNRSMQSRSPYPGWDQMRAVRGQRLCVYGVDDSDVVVRPGPRMAEAARIMARCIAEKLALPVPSGPSSTSSTSTSPGARP</sequence>
<dbReference type="Proteomes" id="UP000016368">
    <property type="component" value="Unassembled WGS sequence"/>
</dbReference>
<keyword evidence="1 3" id="KW-0732">Signal</keyword>
<feature type="region of interest" description="Disordered" evidence="2">
    <location>
        <begin position="296"/>
        <end position="315"/>
    </location>
</feature>
<feature type="compositionally biased region" description="Low complexity" evidence="2">
    <location>
        <begin position="300"/>
        <end position="315"/>
    </location>
</feature>
<dbReference type="eggNOG" id="COG0614">
    <property type="taxonomic scope" value="Bacteria"/>
</dbReference>
<dbReference type="PROSITE" id="PS50983">
    <property type="entry name" value="FE_B12_PBP"/>
    <property type="match status" value="1"/>
</dbReference>
<evidence type="ECO:0000259" key="4">
    <source>
        <dbReference type="PROSITE" id="PS50983"/>
    </source>
</evidence>
<dbReference type="Gene3D" id="3.40.50.1980">
    <property type="entry name" value="Nitrogenase molybdenum iron protein domain"/>
    <property type="match status" value="2"/>
</dbReference>
<comment type="caution">
    <text evidence="5">The sequence shown here is derived from an EMBL/GenBank/DDBJ whole genome shotgun (WGS) entry which is preliminary data.</text>
</comment>
<evidence type="ECO:0000313" key="5">
    <source>
        <dbReference type="EMBL" id="EGI76066.1"/>
    </source>
</evidence>
<gene>
    <name evidence="5" type="ORF">HGR_13004</name>
</gene>
<dbReference type="AlphaFoldDB" id="F3KVW3"/>
<dbReference type="InterPro" id="IPR002491">
    <property type="entry name" value="ABC_transptr_periplasmic_BD"/>
</dbReference>
<dbReference type="STRING" id="887062.HGR_13004"/>
<dbReference type="InterPro" id="IPR050902">
    <property type="entry name" value="ABC_Transporter_SBP"/>
</dbReference>
<dbReference type="RefSeq" id="WP_006298692.1">
    <property type="nucleotide sequence ID" value="NZ_AEGR01000081.1"/>
</dbReference>
<keyword evidence="6" id="KW-1185">Reference proteome</keyword>
<dbReference type="InterPro" id="IPR054828">
    <property type="entry name" value="Vit_B12_bind_prot"/>
</dbReference>
<dbReference type="EMBL" id="AEGR01000081">
    <property type="protein sequence ID" value="EGI76066.1"/>
    <property type="molecule type" value="Genomic_DNA"/>
</dbReference>
<accession>F3KVW3</accession>
<reference evidence="5 6" key="1">
    <citation type="journal article" date="2011" name="EMBO J.">
        <title>Structural diversity of bacterial flagellar motors.</title>
        <authorList>
            <person name="Chen S."/>
            <person name="Beeby M."/>
            <person name="Murphy G.E."/>
            <person name="Leadbetter J.R."/>
            <person name="Hendrixson D.R."/>
            <person name="Briegel A."/>
            <person name="Li Z."/>
            <person name="Shi J."/>
            <person name="Tocheva E.I."/>
            <person name="Muller A."/>
            <person name="Dobro M.J."/>
            <person name="Jensen G.J."/>
        </authorList>
    </citation>
    <scope>NUCLEOTIDE SEQUENCE [LARGE SCALE GENOMIC DNA]</scope>
    <source>
        <strain evidence="5 6">ATCC 19624</strain>
    </source>
</reference>
<feature type="signal peptide" evidence="3">
    <location>
        <begin position="1"/>
        <end position="21"/>
    </location>
</feature>
<evidence type="ECO:0000256" key="2">
    <source>
        <dbReference type="SAM" id="MobiDB-lite"/>
    </source>
</evidence>
<evidence type="ECO:0000313" key="6">
    <source>
        <dbReference type="Proteomes" id="UP000016368"/>
    </source>
</evidence>
<protein>
    <submittedName>
        <fullName evidence="5">Periplasmic-binding protein</fullName>
    </submittedName>
</protein>
<dbReference type="SUPFAM" id="SSF53807">
    <property type="entry name" value="Helical backbone' metal receptor"/>
    <property type="match status" value="1"/>
</dbReference>
<feature type="chain" id="PRO_5003296984" evidence="3">
    <location>
        <begin position="22"/>
        <end position="315"/>
    </location>
</feature>
<dbReference type="PANTHER" id="PTHR30535:SF34">
    <property type="entry name" value="MOLYBDATE-BINDING PROTEIN MOLA"/>
    <property type="match status" value="1"/>
</dbReference>
<feature type="domain" description="Fe/B12 periplasmic-binding" evidence="4">
    <location>
        <begin position="46"/>
        <end position="297"/>
    </location>
</feature>
<dbReference type="PANTHER" id="PTHR30535">
    <property type="entry name" value="VITAMIN B12-BINDING PROTEIN"/>
    <property type="match status" value="1"/>
</dbReference>
<dbReference type="GO" id="GO:0071281">
    <property type="term" value="P:cellular response to iron ion"/>
    <property type="evidence" value="ECO:0007669"/>
    <property type="project" value="TreeGrafter"/>
</dbReference>
<evidence type="ECO:0000256" key="3">
    <source>
        <dbReference type="SAM" id="SignalP"/>
    </source>
</evidence>